<dbReference type="CDD" id="cd20404">
    <property type="entry name" value="Tudor_Agenet_AtEML-like"/>
    <property type="match status" value="1"/>
</dbReference>
<evidence type="ECO:0000256" key="3">
    <source>
        <dbReference type="ARBA" id="ARBA00022679"/>
    </source>
</evidence>
<reference evidence="7" key="2">
    <citation type="submission" date="2020-11" db="EMBL/GenBank/DDBJ databases">
        <authorList>
            <person name="Cecchin M."/>
            <person name="Marcolungo L."/>
            <person name="Rossato M."/>
            <person name="Girolomoni L."/>
            <person name="Cosentino E."/>
            <person name="Cuine S."/>
            <person name="Li-Beisson Y."/>
            <person name="Delledonne M."/>
            <person name="Ballottari M."/>
        </authorList>
    </citation>
    <scope>NUCLEOTIDE SEQUENCE</scope>
    <source>
        <strain evidence="7">211/11P</strain>
        <tissue evidence="7">Whole cell</tissue>
    </source>
</reference>
<dbReference type="OrthoDB" id="62853at2759"/>
<comment type="caution">
    <text evidence="7">The sequence shown here is derived from an EMBL/GenBank/DDBJ whole genome shotgun (WGS) entry which is preliminary data.</text>
</comment>
<evidence type="ECO:0000256" key="1">
    <source>
        <dbReference type="ARBA" id="ARBA00011975"/>
    </source>
</evidence>
<dbReference type="GO" id="GO:0003886">
    <property type="term" value="F:DNA (cytosine-5-)-methyltransferase activity"/>
    <property type="evidence" value="ECO:0007669"/>
    <property type="project" value="UniProtKB-EC"/>
</dbReference>
<dbReference type="GO" id="GO:0032259">
    <property type="term" value="P:methylation"/>
    <property type="evidence" value="ECO:0007669"/>
    <property type="project" value="UniProtKB-KW"/>
</dbReference>
<dbReference type="PANTHER" id="PTHR10629">
    <property type="entry name" value="CYTOSINE-SPECIFIC METHYLTRANSFERASE"/>
    <property type="match status" value="1"/>
</dbReference>
<dbReference type="PRINTS" id="PR00105">
    <property type="entry name" value="C5METTRFRASE"/>
</dbReference>
<dbReference type="PANTHER" id="PTHR10629:SF50">
    <property type="entry name" value="DNA (CYTOSINE-5)-METHYLTRANSFERASE CMT3"/>
    <property type="match status" value="1"/>
</dbReference>
<dbReference type="InterPro" id="IPR029063">
    <property type="entry name" value="SAM-dependent_MTases_sf"/>
</dbReference>
<dbReference type="InterPro" id="IPR050390">
    <property type="entry name" value="C5-Methyltransferase"/>
</dbReference>
<dbReference type="InterPro" id="IPR001525">
    <property type="entry name" value="C5_MeTfrase"/>
</dbReference>
<dbReference type="Pfam" id="PF00145">
    <property type="entry name" value="DNA_methylase"/>
    <property type="match status" value="1"/>
</dbReference>
<dbReference type="AlphaFoldDB" id="A0A9D4TLM2"/>
<feature type="compositionally biased region" description="Low complexity" evidence="6">
    <location>
        <begin position="532"/>
        <end position="553"/>
    </location>
</feature>
<dbReference type="SUPFAM" id="SSF53335">
    <property type="entry name" value="S-adenosyl-L-methionine-dependent methyltransferases"/>
    <property type="match status" value="1"/>
</dbReference>
<dbReference type="Gene3D" id="2.30.30.140">
    <property type="match status" value="1"/>
</dbReference>
<feature type="region of interest" description="Disordered" evidence="6">
    <location>
        <begin position="995"/>
        <end position="1020"/>
    </location>
</feature>
<name>A0A9D4TLM2_CHLVU</name>
<feature type="active site" evidence="5">
    <location>
        <position position="70"/>
    </location>
</feature>
<gene>
    <name evidence="7" type="ORF">D9Q98_007587</name>
</gene>
<keyword evidence="3 5" id="KW-0808">Transferase</keyword>
<feature type="region of interest" description="Disordered" evidence="6">
    <location>
        <begin position="1143"/>
        <end position="1197"/>
    </location>
</feature>
<reference evidence="7" key="1">
    <citation type="journal article" date="2019" name="Plant J.">
        <title>Chlorella vulgaris genome assembly and annotation reveals the molecular basis for metabolic acclimation to high light conditions.</title>
        <authorList>
            <person name="Cecchin M."/>
            <person name="Marcolungo L."/>
            <person name="Rossato M."/>
            <person name="Girolomoni L."/>
            <person name="Cosentino E."/>
            <person name="Cuine S."/>
            <person name="Li-Beisson Y."/>
            <person name="Delledonne M."/>
            <person name="Ballottari M."/>
        </authorList>
    </citation>
    <scope>NUCLEOTIDE SEQUENCE</scope>
    <source>
        <strain evidence="7">211/11P</strain>
    </source>
</reference>
<keyword evidence="8" id="KW-1185">Reference proteome</keyword>
<feature type="region of interest" description="Disordered" evidence="6">
    <location>
        <begin position="421"/>
        <end position="440"/>
    </location>
</feature>
<dbReference type="GO" id="GO:0003677">
    <property type="term" value="F:DNA binding"/>
    <property type="evidence" value="ECO:0007669"/>
    <property type="project" value="TreeGrafter"/>
</dbReference>
<accession>A0A9D4TLM2</accession>
<feature type="compositionally biased region" description="Basic residues" evidence="6">
    <location>
        <begin position="1159"/>
        <end position="1168"/>
    </location>
</feature>
<protein>
    <recommendedName>
        <fullName evidence="1">DNA (cytosine-5-)-methyltransferase</fullName>
        <ecNumber evidence="1">2.1.1.37</ecNumber>
    </recommendedName>
</protein>
<dbReference type="PROSITE" id="PS51679">
    <property type="entry name" value="SAM_MT_C5"/>
    <property type="match status" value="1"/>
</dbReference>
<dbReference type="Gene3D" id="3.40.50.150">
    <property type="entry name" value="Vaccinia Virus protein VP39"/>
    <property type="match status" value="1"/>
</dbReference>
<dbReference type="EMBL" id="SIDB01000009">
    <property type="protein sequence ID" value="KAI3428766.1"/>
    <property type="molecule type" value="Genomic_DNA"/>
</dbReference>
<evidence type="ECO:0000256" key="4">
    <source>
        <dbReference type="ARBA" id="ARBA00022691"/>
    </source>
</evidence>
<dbReference type="Proteomes" id="UP001055712">
    <property type="component" value="Unassembled WGS sequence"/>
</dbReference>
<comment type="similarity">
    <text evidence="5">Belongs to the class I-like SAM-binding methyltransferase superfamily. C5-methyltransferase family.</text>
</comment>
<dbReference type="GO" id="GO:0005634">
    <property type="term" value="C:nucleus"/>
    <property type="evidence" value="ECO:0007669"/>
    <property type="project" value="TreeGrafter"/>
</dbReference>
<feature type="region of interest" description="Disordered" evidence="6">
    <location>
        <begin position="471"/>
        <end position="520"/>
    </location>
</feature>
<dbReference type="EC" id="2.1.1.37" evidence="1"/>
<feature type="region of interest" description="Disordered" evidence="6">
    <location>
        <begin position="532"/>
        <end position="563"/>
    </location>
</feature>
<sequence length="1242" mass="133138">MRITSLFSGCGGLDIGLHQAGHELLLLCDSDAGARQVLRTAFPGVRIHDDVISLEKLPEETELLVAGFPCIDVSRAGLRRGLEGQSTGLRAKDDNRAVPWVLLENVEALLDRHQGEPPVMQYCTQKFIEMGYQSWAYRVVNSAGFGLPNRRRRVFLVASLHGDARDVLLSQGSQKCTGGCEQLFGTGRRCYPCHAAELRNMRHHRRVSYALDMGNAMSPAGEDVVPTFTTSNDRMLLALADGTSGMLRVEDAERLQGLEEGYTRPCWPIQTPGIAAHRSVRHNEQPEAAASKRWDLLGNAVTVPVARWLGERLAHPYQYKYHGVSTQDRPLEHLIAEGAAPDALADLRPRQRHVWSHVATDQLQDALIFEYLSIAQRKQEAARRRKHRARTAAAADRLLAGMGDAGEVWEAEAAAAAAGDYASGSDAGSGSEGEGEEGLAGLEGLDPEAAEMVAVARAARKEAAAERAAKAAAAAAAPTPQQLPSPDSGAGGSSNGEGEGEADGSKCDSPTPASASAAAAANGGTRLAATTTPSAAAVKSTARAAGTSGLGVSDGEEEEEDGAVAAAAKTQARLDLAEAEEEQRDLFQAAIVRRKQRGLVQQQARQQGVWDREAWPRAAWYVRGLGCFGCEEMSECPVPTPFIPLGDFISEVGREGRQEEIHTYLHRMREKGWDVGRTIEKLLHNGARISAEAHEIVRVPGLLTDADMIGDLVWVWDKTVGCWWPGEKLDPLSMPPGRDLPAGAVRALSATEKLVSLKQYKELAGKLTEAQRAESRRVLVAYLPVSCGLWQWYRPAEVEPFEGNAEREREACALIKSNGGRWKHGEEMGRAVKDAKASLYIKANRNCLEADRMRRTRASAAAGAVNLKQRCGQCKTCMNSIAGQRRFDCLTQRMKAAALSGHAGAQVGVNGEGAIGARVQVWWEGDQCFYSGVLALYDPVSTEHTVCYDDGEVGMHRLWQHDERIRLESPVEHWPRDATLARHRLQLAQERLRSRDVGRRTAGLAPLPAPPPPPAAEAQQPGVVSAEELRRKNKAAFEAIMAGAGKGLQATGQVPTMTPQDLQVVAAAQQAARIAATQTAQHRQPAAAAAAPAAAGGRTRAARGAALAAAAVIAGAAAAEVAAEAEAGAEAGGWSGELPAEITDMFRGGGAGTSPVAGRSRKPSKRTRSPQPASEDGEGSDGGGASEGEYGHSQHLTSSLKRNRFMPLEKCGTCAHCLEPSRKKACKLVLMQRKELHGLRAR</sequence>
<evidence type="ECO:0000313" key="7">
    <source>
        <dbReference type="EMBL" id="KAI3428766.1"/>
    </source>
</evidence>
<evidence type="ECO:0000313" key="8">
    <source>
        <dbReference type="Proteomes" id="UP001055712"/>
    </source>
</evidence>
<evidence type="ECO:0000256" key="5">
    <source>
        <dbReference type="PROSITE-ProRule" id="PRU01016"/>
    </source>
</evidence>
<proteinExistence type="inferred from homology"/>
<evidence type="ECO:0000256" key="2">
    <source>
        <dbReference type="ARBA" id="ARBA00022603"/>
    </source>
</evidence>
<keyword evidence="4 5" id="KW-0949">S-adenosyl-L-methionine</keyword>
<organism evidence="7 8">
    <name type="scientific">Chlorella vulgaris</name>
    <name type="common">Green alga</name>
    <dbReference type="NCBI Taxonomy" id="3077"/>
    <lineage>
        <taxon>Eukaryota</taxon>
        <taxon>Viridiplantae</taxon>
        <taxon>Chlorophyta</taxon>
        <taxon>core chlorophytes</taxon>
        <taxon>Trebouxiophyceae</taxon>
        <taxon>Chlorellales</taxon>
        <taxon>Chlorellaceae</taxon>
        <taxon>Chlorella clade</taxon>
        <taxon>Chlorella</taxon>
    </lineage>
</organism>
<keyword evidence="2 5" id="KW-0489">Methyltransferase</keyword>
<evidence type="ECO:0000256" key="6">
    <source>
        <dbReference type="SAM" id="MobiDB-lite"/>
    </source>
</evidence>
<dbReference type="GO" id="GO:0044027">
    <property type="term" value="P:negative regulation of gene expression via chromosomal CpG island methylation"/>
    <property type="evidence" value="ECO:0007669"/>
    <property type="project" value="TreeGrafter"/>
</dbReference>
<feature type="compositionally biased region" description="Low complexity" evidence="6">
    <location>
        <begin position="510"/>
        <end position="520"/>
    </location>
</feature>